<feature type="compositionally biased region" description="Low complexity" evidence="3">
    <location>
        <begin position="515"/>
        <end position="524"/>
    </location>
</feature>
<evidence type="ECO:0000256" key="3">
    <source>
        <dbReference type="SAM" id="MobiDB-lite"/>
    </source>
</evidence>
<feature type="compositionally biased region" description="Basic and acidic residues" evidence="3">
    <location>
        <begin position="108"/>
        <end position="118"/>
    </location>
</feature>
<feature type="compositionally biased region" description="Polar residues" evidence="3">
    <location>
        <begin position="658"/>
        <end position="678"/>
    </location>
</feature>
<dbReference type="PANTHER" id="PTHR47775">
    <property type="entry name" value="BUD SITE SELECTION PROTEIN 14"/>
    <property type="match status" value="1"/>
</dbReference>
<feature type="compositionally biased region" description="Polar residues" evidence="3">
    <location>
        <begin position="554"/>
        <end position="563"/>
    </location>
</feature>
<keyword evidence="6" id="KW-1185">Reference proteome</keyword>
<accession>A0ABX6EUS5</accession>
<dbReference type="Gene3D" id="2.30.30.40">
    <property type="entry name" value="SH3 Domains"/>
    <property type="match status" value="1"/>
</dbReference>
<evidence type="ECO:0000313" key="6">
    <source>
        <dbReference type="Proteomes" id="UP000422736"/>
    </source>
</evidence>
<feature type="compositionally biased region" description="Polar residues" evidence="3">
    <location>
        <begin position="410"/>
        <end position="428"/>
    </location>
</feature>
<dbReference type="SUPFAM" id="SSF50044">
    <property type="entry name" value="SH3-domain"/>
    <property type="match status" value="1"/>
</dbReference>
<feature type="region of interest" description="Disordered" evidence="3">
    <location>
        <begin position="388"/>
        <end position="428"/>
    </location>
</feature>
<feature type="compositionally biased region" description="Polar residues" evidence="3">
    <location>
        <begin position="606"/>
        <end position="625"/>
    </location>
</feature>
<feature type="compositionally biased region" description="Polar residues" evidence="3">
    <location>
        <begin position="325"/>
        <end position="340"/>
    </location>
</feature>
<evidence type="ECO:0000259" key="4">
    <source>
        <dbReference type="PROSITE" id="PS50002"/>
    </source>
</evidence>
<dbReference type="Pfam" id="PF00018">
    <property type="entry name" value="SH3_1"/>
    <property type="match status" value="1"/>
</dbReference>
<feature type="compositionally biased region" description="Acidic residues" evidence="3">
    <location>
        <begin position="119"/>
        <end position="128"/>
    </location>
</feature>
<dbReference type="InterPro" id="IPR053039">
    <property type="entry name" value="Polarity_Bud-Selection_Reg"/>
</dbReference>
<proteinExistence type="predicted"/>
<organism evidence="5 6">
    <name type="scientific">Kluyveromyces marxianus</name>
    <name type="common">Yeast</name>
    <name type="synonym">Candida kefyr</name>
    <dbReference type="NCBI Taxonomy" id="4911"/>
    <lineage>
        <taxon>Eukaryota</taxon>
        <taxon>Fungi</taxon>
        <taxon>Dikarya</taxon>
        <taxon>Ascomycota</taxon>
        <taxon>Saccharomycotina</taxon>
        <taxon>Saccharomycetes</taxon>
        <taxon>Saccharomycetales</taxon>
        <taxon>Saccharomycetaceae</taxon>
        <taxon>Kluyveromyces</taxon>
    </lineage>
</organism>
<feature type="region of interest" description="Disordered" evidence="3">
    <location>
        <begin position="71"/>
        <end position="152"/>
    </location>
</feature>
<dbReference type="Proteomes" id="UP000422736">
    <property type="component" value="Chromosome 1"/>
</dbReference>
<dbReference type="SMART" id="SM00326">
    <property type="entry name" value="SH3"/>
    <property type="match status" value="1"/>
</dbReference>
<dbReference type="InterPro" id="IPR001452">
    <property type="entry name" value="SH3_domain"/>
</dbReference>
<name>A0ABX6EUS5_KLUMA</name>
<feature type="compositionally biased region" description="Acidic residues" evidence="3">
    <location>
        <begin position="394"/>
        <end position="409"/>
    </location>
</feature>
<reference evidence="5 6" key="1">
    <citation type="submission" date="2016-03" db="EMBL/GenBank/DDBJ databases">
        <title>How can Kluyveromyces marxianus grow so fast - potential evolutionary course in Saccharomyces Complex revealed by comparative genomics.</title>
        <authorList>
            <person name="Mo W."/>
            <person name="Lu W."/>
            <person name="Yang X."/>
            <person name="Qi J."/>
            <person name="Lv H."/>
        </authorList>
    </citation>
    <scope>NUCLEOTIDE SEQUENCE [LARGE SCALE GENOMIC DNA]</scope>
    <source>
        <strain evidence="5 6">FIM1</strain>
    </source>
</reference>
<keyword evidence="1 2" id="KW-0728">SH3 domain</keyword>
<feature type="region of interest" description="Disordered" evidence="3">
    <location>
        <begin position="1"/>
        <end position="30"/>
    </location>
</feature>
<feature type="compositionally biased region" description="Polar residues" evidence="3">
    <location>
        <begin position="348"/>
        <end position="367"/>
    </location>
</feature>
<sequence length="719" mass="79737">MELEYARMTGLTGLGGSTEGHEKPRPDLSILTDPTLVEDYEEIMKSMPRTKKDEELHSVNASVVITPTEARAGNGLGNVLGNGLRETTSEDEKDEKGQQLELEQPVEVTHHNEDAKLQEDEEGVDAGDVDNSFSSLHANDQQDSDYAYSDSDFEDNLEERLRSLDTTYARKEVDDRDHDASSAGVDLDAKTQMTRRLDAEPQMHDVSSDYDEDEDEEEEEDGLTLGLTGNNSDEDEDDDFQPLKPPQELDPNKLYALYPFQGPDPSHCQLEQDESCTLLNDQDAYWWLVKRCSDGKIGFAPAELLETFPERLARLNCWKNENMSSQSISHINEESTSSTDFTDREKGSQGSQGSHRSVSPPLNSYSKTNKSVSFNNVVSYAERYIEEVERHSEEENELLEDGKEDDNDSGEINGNEVVNTSETDKSQPGNLTSFIKHVDEVHQTHLNDQGLDDVSEVVSDAAFNVHEMAPLMVQKNRPATRSPPAEAEKTTDLRQVFQAPIMPVAASKGSSAQMSNSNSNCSISTIGEYSPSSSEFTNDSPQLPNEDEFKSNKASDQIPSSRAIQDISRIVGSPENVSSPGSVYSEQGQEHEREDEEAVPDISHPRSMTHSYKTSISTLTAADSSSVEEDNINNSSVGTSNTNNNTNHNESTNNISTVPSSTASSYMDHQHSSPSFSDLTLHTNTPSTRDFHPMINTLYNPIFSKIDIMMEKIERAISQ</sequence>
<feature type="compositionally biased region" description="Basic and acidic residues" evidence="3">
    <location>
        <begin position="87"/>
        <end position="98"/>
    </location>
</feature>
<evidence type="ECO:0000313" key="5">
    <source>
        <dbReference type="EMBL" id="QGN14018.1"/>
    </source>
</evidence>
<dbReference type="EMBL" id="CP015054">
    <property type="protein sequence ID" value="QGN14018.1"/>
    <property type="molecule type" value="Genomic_DNA"/>
</dbReference>
<dbReference type="InterPro" id="IPR036028">
    <property type="entry name" value="SH3-like_dom_sf"/>
</dbReference>
<gene>
    <name evidence="5" type="primary">BUD14</name>
    <name evidence="5" type="ORF">FIM1_669</name>
</gene>
<feature type="compositionally biased region" description="Polar residues" evidence="3">
    <location>
        <begin position="575"/>
        <end position="585"/>
    </location>
</feature>
<feature type="region of interest" description="Disordered" evidence="3">
    <location>
        <begin position="506"/>
        <end position="678"/>
    </location>
</feature>
<reference evidence="5 6" key="2">
    <citation type="submission" date="2019-11" db="EMBL/GenBank/DDBJ databases">
        <authorList>
            <person name="Lu H."/>
        </authorList>
    </citation>
    <scope>NUCLEOTIDE SEQUENCE [LARGE SCALE GENOMIC DNA]</scope>
    <source>
        <strain evidence="5 6">FIM1</strain>
    </source>
</reference>
<feature type="region of interest" description="Disordered" evidence="3">
    <location>
        <begin position="325"/>
        <end position="367"/>
    </location>
</feature>
<feature type="compositionally biased region" description="Basic and acidic residues" evidence="3">
    <location>
        <begin position="195"/>
        <end position="207"/>
    </location>
</feature>
<feature type="compositionally biased region" description="Low complexity" evidence="3">
    <location>
        <begin position="632"/>
        <end position="657"/>
    </location>
</feature>
<feature type="compositionally biased region" description="Polar residues" evidence="3">
    <location>
        <begin position="525"/>
        <end position="543"/>
    </location>
</feature>
<dbReference type="PANTHER" id="PTHR47775:SF1">
    <property type="entry name" value="BUD SITE SELECTION PROTEIN 14"/>
    <property type="match status" value="1"/>
</dbReference>
<feature type="region of interest" description="Disordered" evidence="3">
    <location>
        <begin position="172"/>
        <end position="250"/>
    </location>
</feature>
<protein>
    <submittedName>
        <fullName evidence="5">Bud site selection protein 14</fullName>
    </submittedName>
</protein>
<feature type="compositionally biased region" description="Acidic residues" evidence="3">
    <location>
        <begin position="208"/>
        <end position="222"/>
    </location>
</feature>
<dbReference type="PROSITE" id="PS50002">
    <property type="entry name" value="SH3"/>
    <property type="match status" value="1"/>
</dbReference>
<feature type="domain" description="SH3" evidence="4">
    <location>
        <begin position="249"/>
        <end position="310"/>
    </location>
</feature>
<evidence type="ECO:0000256" key="1">
    <source>
        <dbReference type="ARBA" id="ARBA00022443"/>
    </source>
</evidence>
<evidence type="ECO:0000256" key="2">
    <source>
        <dbReference type="PROSITE-ProRule" id="PRU00192"/>
    </source>
</evidence>